<dbReference type="PROSITE" id="PS50297">
    <property type="entry name" value="ANK_REP_REGION"/>
    <property type="match status" value="2"/>
</dbReference>
<dbReference type="AlphaFoldDB" id="A0A0M9ETI2"/>
<feature type="domain" description="GPI inositol-deacylase winged helix" evidence="2">
    <location>
        <begin position="365"/>
        <end position="453"/>
    </location>
</feature>
<name>A0A0M9ETI2_FUSLA</name>
<dbReference type="Pfam" id="PF12796">
    <property type="entry name" value="Ank_2"/>
    <property type="match status" value="1"/>
</dbReference>
<dbReference type="EMBL" id="JXCE01000184">
    <property type="protein sequence ID" value="KPA39579.1"/>
    <property type="molecule type" value="Genomic_DNA"/>
</dbReference>
<evidence type="ECO:0000256" key="1">
    <source>
        <dbReference type="PROSITE-ProRule" id="PRU00023"/>
    </source>
</evidence>
<dbReference type="Gene3D" id="1.25.40.20">
    <property type="entry name" value="Ankyrin repeat-containing domain"/>
    <property type="match status" value="1"/>
</dbReference>
<dbReference type="SUPFAM" id="SSF48403">
    <property type="entry name" value="Ankyrin repeat"/>
    <property type="match status" value="1"/>
</dbReference>
<dbReference type="SMART" id="SM00248">
    <property type="entry name" value="ANK"/>
    <property type="match status" value="3"/>
</dbReference>
<dbReference type="Pfam" id="PF22939">
    <property type="entry name" value="WHD_GPIID"/>
    <property type="match status" value="1"/>
</dbReference>
<organism evidence="3 4">
    <name type="scientific">Fusarium langsethiae</name>
    <dbReference type="NCBI Taxonomy" id="179993"/>
    <lineage>
        <taxon>Eukaryota</taxon>
        <taxon>Fungi</taxon>
        <taxon>Dikarya</taxon>
        <taxon>Ascomycota</taxon>
        <taxon>Pezizomycotina</taxon>
        <taxon>Sordariomycetes</taxon>
        <taxon>Hypocreomycetidae</taxon>
        <taxon>Hypocreales</taxon>
        <taxon>Nectriaceae</taxon>
        <taxon>Fusarium</taxon>
    </lineage>
</organism>
<dbReference type="InterPro" id="IPR002110">
    <property type="entry name" value="Ankyrin_rpt"/>
</dbReference>
<keyword evidence="1" id="KW-0040">ANK repeat</keyword>
<comment type="caution">
    <text evidence="3">The sequence shown here is derived from an EMBL/GenBank/DDBJ whole genome shotgun (WGS) entry which is preliminary data.</text>
</comment>
<sequence length="765" mass="86497">MRNAPGTLIQIIDEVRDLRNIIETIEPILRSGNYSDDDCMGRNEPSKQMSHSVEPVILNCLSELQTLESQIRPERIEGLLESKGKAFLQALTWQLKGNDAKQSIANLQRCKASLNLAISSHNSLVIRNIERLSLSIEYKAKQSGRRIDALARDFEISHLHEQRRAISNWLSPLKPSQNHRQLKSSHQVGTTEWFRESEKFRGWLEGRITMLWLSGPQVLEGYESSRKADRCDGPALEMLLEVIQTLSTSRRIYLLIDGADEVKDYRSFSEQLATLNGSSKSIHTLMASRNEVTIQRVFAEAPRVSLEDHTLNIDKDIERYISSWLDNEEDLQWLSPEIQRLVSSSLMLKSKGKLLARTAASEVAYVRKIMAWLSLSSIPLTLHQLWEALAIEKGRKYIDDEARLRSPQDILVLGNSLITVSSEGYVMLSHLSVRDYLLSEEIGQDTKTAKFALDSRRYHMELARDCLTYLSFSELSSGPSNTQEDYLCRQRRLPLIQYASRYWFYHLLNAEYNEEMLKLCLDIFQPKARNNFMSWVQVFNATSPFKWNIYPRHATSLYYAASLGLDGVVDSLLRSSTMDEIDAPGSRFGGTAIHAAAIRDHLSIIKLLIKAGADPGKADFNEVTPLHSAAGQGNIKTIKTLLDCGAPKETRDGMDGKTPADWARLSGYLSAAQFIEQYSHHSGLTKDIDVDSDTDSGIYLDKHEEGNVIKVWKPRFGYFPDYYERRSGLDSSHIVSITVGDETSVLSNGILLLQDEGTGLSNPVW</sequence>
<evidence type="ECO:0000259" key="2">
    <source>
        <dbReference type="Pfam" id="PF22939"/>
    </source>
</evidence>
<dbReference type="InterPro" id="IPR054471">
    <property type="entry name" value="GPIID_WHD"/>
</dbReference>
<dbReference type="PANTHER" id="PTHR10039">
    <property type="entry name" value="AMELOGENIN"/>
    <property type="match status" value="1"/>
</dbReference>
<keyword evidence="4" id="KW-1185">Reference proteome</keyword>
<protein>
    <recommendedName>
        <fullName evidence="2">GPI inositol-deacylase winged helix domain-containing protein</fullName>
    </recommendedName>
</protein>
<dbReference type="OrthoDB" id="366390at2759"/>
<accession>A0A0M9ETI2</accession>
<dbReference type="PROSITE" id="PS50088">
    <property type="entry name" value="ANK_REPEAT"/>
    <property type="match status" value="2"/>
</dbReference>
<proteinExistence type="predicted"/>
<reference evidence="3 4" key="1">
    <citation type="submission" date="2015-04" db="EMBL/GenBank/DDBJ databases">
        <title>The draft genome sequence of Fusarium langsethiae, a T-2/HT-2 mycotoxin producer.</title>
        <authorList>
            <person name="Lysoe E."/>
            <person name="Divon H.H."/>
            <person name="Terzi V."/>
            <person name="Orru L."/>
            <person name="Lamontanara A."/>
            <person name="Kolseth A.-K."/>
            <person name="Frandsen R.J."/>
            <person name="Nielsen K."/>
            <person name="Thrane U."/>
        </authorList>
    </citation>
    <scope>NUCLEOTIDE SEQUENCE [LARGE SCALE GENOMIC DNA]</scope>
    <source>
        <strain evidence="3 4">Fl201059</strain>
    </source>
</reference>
<dbReference type="InterPro" id="IPR036770">
    <property type="entry name" value="Ankyrin_rpt-contain_sf"/>
</dbReference>
<gene>
    <name evidence="3" type="ORF">FLAG1_07548</name>
</gene>
<dbReference type="Proteomes" id="UP000037904">
    <property type="component" value="Unassembled WGS sequence"/>
</dbReference>
<evidence type="ECO:0000313" key="4">
    <source>
        <dbReference type="Proteomes" id="UP000037904"/>
    </source>
</evidence>
<feature type="repeat" description="ANK" evidence="1">
    <location>
        <begin position="588"/>
        <end position="620"/>
    </location>
</feature>
<feature type="repeat" description="ANK" evidence="1">
    <location>
        <begin position="621"/>
        <end position="653"/>
    </location>
</feature>
<evidence type="ECO:0000313" key="3">
    <source>
        <dbReference type="EMBL" id="KPA39579.1"/>
    </source>
</evidence>